<dbReference type="PANTHER" id="PTHR37685">
    <property type="entry name" value="GEO11136P1-RELATED"/>
    <property type="match status" value="1"/>
</dbReference>
<name>A0A6B9KZ24_PLARH</name>
<evidence type="ECO:0000256" key="1">
    <source>
        <dbReference type="SAM" id="SignalP"/>
    </source>
</evidence>
<feature type="chain" id="PRO_5025396575" evidence="1">
    <location>
        <begin position="29"/>
        <end position="142"/>
    </location>
</feature>
<protein>
    <submittedName>
        <fullName evidence="2">Venom protein family 3 protein 2</fullName>
    </submittedName>
</protein>
<sequence length="142" mass="16295">MKSLKSIFYWTSLAILLAIFIAPSPVLTGKCSGKSHNATFGSKRPGDKLLFKDHIVEKWRFLGFARREIIFPLKGEKRKYIITEIKLTDRYKNGHGGCPEIKEGGVNNDHVKINIKSEFTRGFDFDIEIYGLKKSKARKLKY</sequence>
<evidence type="ECO:0000313" key="2">
    <source>
        <dbReference type="EMBL" id="QHB21486.1"/>
    </source>
</evidence>
<dbReference type="EMBL" id="MN208297">
    <property type="protein sequence ID" value="QHB21486.1"/>
    <property type="molecule type" value="mRNA"/>
</dbReference>
<proteinExistence type="evidence at transcript level"/>
<dbReference type="AlphaFoldDB" id="A0A6B9KZ24"/>
<keyword evidence="1" id="KW-0732">Signal</keyword>
<accession>A0A6B9KZ24</accession>
<organism evidence="2">
    <name type="scientific">Platymeris rhadamanthus</name>
    <name type="common">Red spot assassin bug</name>
    <dbReference type="NCBI Taxonomy" id="1134088"/>
    <lineage>
        <taxon>Eukaryota</taxon>
        <taxon>Metazoa</taxon>
        <taxon>Ecdysozoa</taxon>
        <taxon>Arthropoda</taxon>
        <taxon>Hexapoda</taxon>
        <taxon>Insecta</taxon>
        <taxon>Pterygota</taxon>
        <taxon>Neoptera</taxon>
        <taxon>Paraneoptera</taxon>
        <taxon>Hemiptera</taxon>
        <taxon>Heteroptera</taxon>
        <taxon>Panheteroptera</taxon>
        <taxon>Cimicomorpha</taxon>
        <taxon>Reduviidae</taxon>
        <taxon>Platymeris</taxon>
    </lineage>
</organism>
<dbReference type="PANTHER" id="PTHR37685:SF1">
    <property type="entry name" value="GEO11136P1-RELATED"/>
    <property type="match status" value="1"/>
</dbReference>
<dbReference type="Pfam" id="PF15868">
    <property type="entry name" value="MBF2"/>
    <property type="match status" value="1"/>
</dbReference>
<feature type="signal peptide" evidence="1">
    <location>
        <begin position="1"/>
        <end position="28"/>
    </location>
</feature>
<dbReference type="InterPro" id="IPR031734">
    <property type="entry name" value="MBF2"/>
</dbReference>
<reference evidence="2" key="1">
    <citation type="journal article" date="2019" name="Toxins">
        <title>Missiles of mass disruption: composition and glandular origin of venom used as a projectile defensive weapon by the assassin bug Platymeris rhadamanthus.</title>
        <authorList>
            <person name="Walker A.A."/>
            <person name="Robinson S.D."/>
            <person name="Undheim E.A.B."/>
            <person name="Jin J."/>
            <person name="Han X."/>
            <person name="Fry B.G."/>
            <person name="Vetter I."/>
            <person name="King G.F."/>
        </authorList>
    </citation>
    <scope>NUCLEOTIDE SEQUENCE</scope>
    <source>
        <tissue evidence="2">Venom glands</tissue>
    </source>
</reference>